<dbReference type="EMBL" id="PEDL01000047">
    <property type="protein sequence ID" value="PHV69190.1"/>
    <property type="molecule type" value="Genomic_DNA"/>
</dbReference>
<accession>A0AC61D8U4</accession>
<gene>
    <name evidence="1" type="ORF">CS063_17210</name>
</gene>
<proteinExistence type="predicted"/>
<protein>
    <submittedName>
        <fullName evidence="1">Uncharacterized protein</fullName>
    </submittedName>
</protein>
<reference evidence="1" key="1">
    <citation type="submission" date="2017-10" db="EMBL/GenBank/DDBJ databases">
        <title>Genome sequence of cellulolytic Lachnospiraceae bacterium XHS1971 isolated from hotspring sediment.</title>
        <authorList>
            <person name="Vasudevan G."/>
            <person name="Joshi A.J."/>
            <person name="Hivarkar S."/>
            <person name="Lanjekar V.B."/>
            <person name="Dhakephalkar P.K."/>
            <person name="Dagar S."/>
        </authorList>
    </citation>
    <scope>NUCLEOTIDE SEQUENCE</scope>
    <source>
        <strain evidence="1">XHS1971</strain>
    </source>
</reference>
<dbReference type="Proteomes" id="UP000224460">
    <property type="component" value="Unassembled WGS sequence"/>
</dbReference>
<keyword evidence="2" id="KW-1185">Reference proteome</keyword>
<evidence type="ECO:0000313" key="1">
    <source>
        <dbReference type="EMBL" id="PHV69190.1"/>
    </source>
</evidence>
<sequence length="97" mass="11286">MRLDFELLINIMAYIESTLGFKSILPTAQVCFALQKDHPNIYSESQVKYAIAKLEEAGFIKLDERKSCIEDISWEGHVFINKFRTYPNWGAYTECKD</sequence>
<name>A0AC61D8U4_9FIRM</name>
<evidence type="ECO:0000313" key="2">
    <source>
        <dbReference type="Proteomes" id="UP000224460"/>
    </source>
</evidence>
<comment type="caution">
    <text evidence="1">The sequence shown here is derived from an EMBL/GenBank/DDBJ whole genome shotgun (WGS) entry which is preliminary data.</text>
</comment>
<organism evidence="1 2">
    <name type="scientific">Sporanaerobium hydrogeniformans</name>
    <dbReference type="NCBI Taxonomy" id="3072179"/>
    <lineage>
        <taxon>Bacteria</taxon>
        <taxon>Bacillati</taxon>
        <taxon>Bacillota</taxon>
        <taxon>Clostridia</taxon>
        <taxon>Lachnospirales</taxon>
        <taxon>Lachnospiraceae</taxon>
        <taxon>Sporanaerobium</taxon>
    </lineage>
</organism>